<feature type="region of interest" description="Disordered" evidence="1">
    <location>
        <begin position="124"/>
        <end position="150"/>
    </location>
</feature>
<dbReference type="Proteomes" id="UP000694843">
    <property type="component" value="Unplaced"/>
</dbReference>
<gene>
    <name evidence="4" type="primary">LOC108676889</name>
</gene>
<feature type="region of interest" description="Disordered" evidence="1">
    <location>
        <begin position="240"/>
        <end position="273"/>
    </location>
</feature>
<dbReference type="PANTHER" id="PTHR46599">
    <property type="entry name" value="PIGGYBAC TRANSPOSABLE ELEMENT-DERIVED PROTEIN 4"/>
    <property type="match status" value="1"/>
</dbReference>
<feature type="domain" description="PiggyBac transposable element-derived protein" evidence="2">
    <location>
        <begin position="323"/>
        <end position="674"/>
    </location>
</feature>
<evidence type="ECO:0000256" key="1">
    <source>
        <dbReference type="SAM" id="MobiDB-lite"/>
    </source>
</evidence>
<evidence type="ECO:0000313" key="4">
    <source>
        <dbReference type="RefSeq" id="XP_018020532.1"/>
    </source>
</evidence>
<proteinExistence type="predicted"/>
<organism evidence="3 4">
    <name type="scientific">Hyalella azteca</name>
    <name type="common">Amphipod</name>
    <dbReference type="NCBI Taxonomy" id="294128"/>
    <lineage>
        <taxon>Eukaryota</taxon>
        <taxon>Metazoa</taxon>
        <taxon>Ecdysozoa</taxon>
        <taxon>Arthropoda</taxon>
        <taxon>Crustacea</taxon>
        <taxon>Multicrustacea</taxon>
        <taxon>Malacostraca</taxon>
        <taxon>Eumalacostraca</taxon>
        <taxon>Peracarida</taxon>
        <taxon>Amphipoda</taxon>
        <taxon>Senticaudata</taxon>
        <taxon>Talitrida</taxon>
        <taxon>Talitroidea</taxon>
        <taxon>Hyalellidae</taxon>
        <taxon>Hyalella</taxon>
    </lineage>
</organism>
<dbReference type="Pfam" id="PF13843">
    <property type="entry name" value="DDE_Tnp_1_7"/>
    <property type="match status" value="1"/>
</dbReference>
<evidence type="ECO:0000313" key="3">
    <source>
        <dbReference type="Proteomes" id="UP000694843"/>
    </source>
</evidence>
<feature type="region of interest" description="Disordered" evidence="1">
    <location>
        <begin position="206"/>
        <end position="225"/>
    </location>
</feature>
<accession>A0A8B7P3E0</accession>
<feature type="compositionally biased region" description="Polar residues" evidence="1">
    <location>
        <begin position="124"/>
        <end position="133"/>
    </location>
</feature>
<dbReference type="InterPro" id="IPR029526">
    <property type="entry name" value="PGBD"/>
</dbReference>
<protein>
    <submittedName>
        <fullName evidence="4">Uncharacterized protein LOC108676889 isoform X1</fullName>
    </submittedName>
</protein>
<dbReference type="KEGG" id="hazt:108676889"/>
<keyword evidence="3" id="KW-1185">Reference proteome</keyword>
<dbReference type="RefSeq" id="XP_018020532.1">
    <property type="nucleotide sequence ID" value="XM_018165043.2"/>
</dbReference>
<sequence length="836" mass="93180">MGIPLPSSNPLQSSPQQFLYAINHSPKCCFRHQQAPNVVMASYPQEDSVKMCKLSDLRVCTLLCDKSGHCTGVSASSALVTDASSPVFEIPAVYVKEEPSDEMEVISVKEEPFLYGYELPLSESTSHDSSGQTAPFPLPSVPCKTEPQLPTQDAHQCSEQYNDSSLTKLTLDADKLIKNRSECVGTGLESIMHENSLIDGLSTKDSWHSVKASPPKSSRISTRKRKAASIMHQNLLIDAPSTEGKRHSVKASPPKSSRISTRKRKAAFNSNTSNVGPLPVKKKCCRRINERTKHQPEKPISLPHKTVESNMKLEAPSTSSHVSAWNAFISDDMVTAIVDATNIKIKPKIIETVNKKELYYIRYTDSEEIKAFIGLCYMRGALGITHLNAQLLFSEVVGPPIFVTTMSANRFGFLLDNICFDDINTRADRLPFDKFAAMRDVFEMFNRNCGSALDLCDYLSLNETVYPCRTVLGQETPSKPAQPCLHFQSINSAKFPYTYQTFVPCGKPEKTPAPYHTQGSVAIAKRLIDDLGKYSNLESVNIIIYGLNPNVELCEWLLNKKINVLKTTLPNHKNNKTTFLQKREGFSYNLITLKTNKKPSFHSQVASVKAWNDQGEQLPSTPCRLESATADDQDRKKDVEIVGTRIRSYSTNTKPKRWTLSVLSYMLDTARANAQVLWERNEHKSPNSTNSFKFLFQLATDLVHDHISKQNKNYLTSITQKIAAYLSVHSESHTSELSETEALTAASLSRGVEPGNSIAATDATFSDSPATNVTTPVTRKRCFKCVEEKCRIMVAEERKKKQAAMSRVTTACKMCHKAVCKQHFEPICVDCSLTNK</sequence>
<dbReference type="GeneID" id="108676889"/>
<name>A0A8B7P3E0_HYAAZ</name>
<dbReference type="PANTHER" id="PTHR46599:SF3">
    <property type="entry name" value="PIGGYBAC TRANSPOSABLE ELEMENT-DERIVED PROTEIN 4"/>
    <property type="match status" value="1"/>
</dbReference>
<reference evidence="4" key="1">
    <citation type="submission" date="2025-08" db="UniProtKB">
        <authorList>
            <consortium name="RefSeq"/>
        </authorList>
    </citation>
    <scope>IDENTIFICATION</scope>
    <source>
        <tissue evidence="4">Whole organism</tissue>
    </source>
</reference>
<evidence type="ECO:0000259" key="2">
    <source>
        <dbReference type="Pfam" id="PF13843"/>
    </source>
</evidence>
<dbReference type="AlphaFoldDB" id="A0A8B7P3E0"/>
<dbReference type="OrthoDB" id="6077919at2759"/>